<dbReference type="SMART" id="SM00829">
    <property type="entry name" value="PKS_ER"/>
    <property type="match status" value="1"/>
</dbReference>
<dbReference type="InterPro" id="IPR020843">
    <property type="entry name" value="ER"/>
</dbReference>
<dbReference type="InterPro" id="IPR011032">
    <property type="entry name" value="GroES-like_sf"/>
</dbReference>
<dbReference type="RefSeq" id="WP_111456766.1">
    <property type="nucleotide sequence ID" value="NZ_QFYP01000001.1"/>
</dbReference>
<protein>
    <submittedName>
        <fullName evidence="2">NADPH:quinone oxidoreductase family protein</fullName>
    </submittedName>
</protein>
<dbReference type="InterPro" id="IPR036291">
    <property type="entry name" value="NAD(P)-bd_dom_sf"/>
</dbReference>
<dbReference type="AlphaFoldDB" id="A0A328AWW6"/>
<dbReference type="InterPro" id="IPR013149">
    <property type="entry name" value="ADH-like_C"/>
</dbReference>
<dbReference type="PANTHER" id="PTHR43677">
    <property type="entry name" value="SHORT-CHAIN DEHYDROGENASE/REDUCTASE"/>
    <property type="match status" value="1"/>
</dbReference>
<gene>
    <name evidence="2" type="ORF">DJ021_06480</name>
</gene>
<evidence type="ECO:0000313" key="2">
    <source>
        <dbReference type="EMBL" id="RAK59473.1"/>
    </source>
</evidence>
<accession>A0A328AWW6</accession>
<sequence length="333" mass="35149">MKALLSKEVGGPDTLVLEDMPAPQAKPGFAVVSVKAVGVNFPDVLIIEDKYQFKPQRPFAPGGEVAGIVKSVGEGVTHVKPGDRVLGNTGWGGMAEEIALEAARLVKIPDAMPFDDAAAFIMTYGTSYHALKDRADLQPGQTLLVLGAAGGVGLAAVELGKVMGARVVAAASSEEKVELCKRHGADGGVVYGRGPFDRDGQKQLSEQFKAATGPNGADVIYDPIGDDYAEPALRAIAWEGKYLVVGFAAGAIPKIPLNLALLKGCDIVGVFWGGWVAKNPERHRQSVAELLALYEQGKIKPFVSERFPLARAADAIRHLASRKAMGKVVVTID</sequence>
<dbReference type="Proteomes" id="UP000249842">
    <property type="component" value="Unassembled WGS sequence"/>
</dbReference>
<dbReference type="PANTHER" id="PTHR43677:SF4">
    <property type="entry name" value="QUINONE OXIDOREDUCTASE-LIKE PROTEIN 2"/>
    <property type="match status" value="1"/>
</dbReference>
<dbReference type="SUPFAM" id="SSF50129">
    <property type="entry name" value="GroES-like"/>
    <property type="match status" value="1"/>
</dbReference>
<name>A0A328AWW6_9CAUL</name>
<feature type="domain" description="Enoyl reductase (ER)" evidence="1">
    <location>
        <begin position="10"/>
        <end position="330"/>
    </location>
</feature>
<dbReference type="Gene3D" id="3.40.50.720">
    <property type="entry name" value="NAD(P)-binding Rossmann-like Domain"/>
    <property type="match status" value="1"/>
</dbReference>
<dbReference type="Gene3D" id="3.90.180.10">
    <property type="entry name" value="Medium-chain alcohol dehydrogenases, catalytic domain"/>
    <property type="match status" value="1"/>
</dbReference>
<dbReference type="InterPro" id="IPR013154">
    <property type="entry name" value="ADH-like_N"/>
</dbReference>
<keyword evidence="3" id="KW-1185">Reference proteome</keyword>
<dbReference type="InterPro" id="IPR051397">
    <property type="entry name" value="Zn-ADH-like_protein"/>
</dbReference>
<dbReference type="CDD" id="cd08241">
    <property type="entry name" value="QOR1"/>
    <property type="match status" value="1"/>
</dbReference>
<dbReference type="EMBL" id="QFYP01000001">
    <property type="protein sequence ID" value="RAK59473.1"/>
    <property type="molecule type" value="Genomic_DNA"/>
</dbReference>
<evidence type="ECO:0000313" key="3">
    <source>
        <dbReference type="Proteomes" id="UP000249842"/>
    </source>
</evidence>
<dbReference type="GO" id="GO:0016491">
    <property type="term" value="F:oxidoreductase activity"/>
    <property type="evidence" value="ECO:0007669"/>
    <property type="project" value="InterPro"/>
</dbReference>
<reference evidence="3" key="1">
    <citation type="submission" date="2018-05" db="EMBL/GenBank/DDBJ databases">
        <authorList>
            <person name="Li X."/>
        </authorList>
    </citation>
    <scope>NUCLEOTIDE SEQUENCE [LARGE SCALE GENOMIC DNA]</scope>
    <source>
        <strain evidence="3">HKS-05</strain>
    </source>
</reference>
<dbReference type="SUPFAM" id="SSF51735">
    <property type="entry name" value="NAD(P)-binding Rossmann-fold domains"/>
    <property type="match status" value="1"/>
</dbReference>
<organism evidence="2 3">
    <name type="scientific">Phenylobacterium hankyongense</name>
    <dbReference type="NCBI Taxonomy" id="1813876"/>
    <lineage>
        <taxon>Bacteria</taxon>
        <taxon>Pseudomonadati</taxon>
        <taxon>Pseudomonadota</taxon>
        <taxon>Alphaproteobacteria</taxon>
        <taxon>Caulobacterales</taxon>
        <taxon>Caulobacteraceae</taxon>
        <taxon>Phenylobacterium</taxon>
    </lineage>
</organism>
<dbReference type="Pfam" id="PF08240">
    <property type="entry name" value="ADH_N"/>
    <property type="match status" value="1"/>
</dbReference>
<dbReference type="Pfam" id="PF00107">
    <property type="entry name" value="ADH_zinc_N"/>
    <property type="match status" value="1"/>
</dbReference>
<evidence type="ECO:0000259" key="1">
    <source>
        <dbReference type="SMART" id="SM00829"/>
    </source>
</evidence>
<dbReference type="OrthoDB" id="4190732at2"/>
<comment type="caution">
    <text evidence="2">The sequence shown here is derived from an EMBL/GenBank/DDBJ whole genome shotgun (WGS) entry which is preliminary data.</text>
</comment>
<proteinExistence type="predicted"/>